<dbReference type="EMBL" id="BARS01055019">
    <property type="protein sequence ID" value="GAG42472.1"/>
    <property type="molecule type" value="Genomic_DNA"/>
</dbReference>
<reference evidence="1" key="1">
    <citation type="journal article" date="2014" name="Front. Microbiol.">
        <title>High frequency of phylogenetically diverse reductive dehalogenase-homologous genes in deep subseafloor sedimentary metagenomes.</title>
        <authorList>
            <person name="Kawai M."/>
            <person name="Futagami T."/>
            <person name="Toyoda A."/>
            <person name="Takaki Y."/>
            <person name="Nishi S."/>
            <person name="Hori S."/>
            <person name="Arai W."/>
            <person name="Tsubouchi T."/>
            <person name="Morono Y."/>
            <person name="Uchiyama I."/>
            <person name="Ito T."/>
            <person name="Fujiyama A."/>
            <person name="Inagaki F."/>
            <person name="Takami H."/>
        </authorList>
    </citation>
    <scope>NUCLEOTIDE SEQUENCE</scope>
    <source>
        <strain evidence="1">Expedition CK06-06</strain>
    </source>
</reference>
<dbReference type="AlphaFoldDB" id="X0Y5A8"/>
<proteinExistence type="predicted"/>
<evidence type="ECO:0000313" key="1">
    <source>
        <dbReference type="EMBL" id="GAG42472.1"/>
    </source>
</evidence>
<gene>
    <name evidence="1" type="ORF">S01H1_81321</name>
</gene>
<comment type="caution">
    <text evidence="1">The sequence shown here is derived from an EMBL/GenBank/DDBJ whole genome shotgun (WGS) entry which is preliminary data.</text>
</comment>
<protein>
    <submittedName>
        <fullName evidence="1">Uncharacterized protein</fullName>
    </submittedName>
</protein>
<organism evidence="1">
    <name type="scientific">marine sediment metagenome</name>
    <dbReference type="NCBI Taxonomy" id="412755"/>
    <lineage>
        <taxon>unclassified sequences</taxon>
        <taxon>metagenomes</taxon>
        <taxon>ecological metagenomes</taxon>
    </lineage>
</organism>
<feature type="non-terminal residue" evidence="1">
    <location>
        <position position="126"/>
    </location>
</feature>
<accession>X0Y5A8</accession>
<sequence>MKMPVKPLDSFIQGYLEYTKNSESPTSYHIWAAVATIAGALQRHVWMQWGHTEIYPNQYIMLIGPSGKARKGEPVMIGRSLLSALGIRLIAEDITREGLIKRIRESITNYQPPGHGIKFQCAVSCF</sequence>
<name>X0Y5A8_9ZZZZ</name>